<sequence>KVWRCTGRRNPNPTPEMSAEQLRRLFLMYFTEELARSTLLDDTDVSNSKSSIWYAFGYVILHVLPSYTAASIFDSLPYRLLHLWIHKVGSCRNVVGKMASTDS</sequence>
<evidence type="ECO:0000313" key="2">
    <source>
        <dbReference type="EMBL" id="KAK3576200.1"/>
    </source>
</evidence>
<keyword evidence="1" id="KW-0472">Membrane</keyword>
<comment type="caution">
    <text evidence="2">The sequence shown here is derived from an EMBL/GenBank/DDBJ whole genome shotgun (WGS) entry which is preliminary data.</text>
</comment>
<proteinExistence type="predicted"/>
<gene>
    <name evidence="2" type="ORF">CHS0354_016025</name>
</gene>
<protein>
    <submittedName>
        <fullName evidence="2">Uncharacterized protein</fullName>
    </submittedName>
</protein>
<dbReference type="Proteomes" id="UP001195483">
    <property type="component" value="Unassembled WGS sequence"/>
</dbReference>
<reference evidence="2" key="1">
    <citation type="journal article" date="2021" name="Genome Biol. Evol.">
        <title>A High-Quality Reference Genome for a Parasitic Bivalve with Doubly Uniparental Inheritance (Bivalvia: Unionida).</title>
        <authorList>
            <person name="Smith C.H."/>
        </authorList>
    </citation>
    <scope>NUCLEOTIDE SEQUENCE</scope>
    <source>
        <strain evidence="2">CHS0354</strain>
    </source>
</reference>
<accession>A0AAE0RMT6</accession>
<keyword evidence="3" id="KW-1185">Reference proteome</keyword>
<evidence type="ECO:0000313" key="3">
    <source>
        <dbReference type="Proteomes" id="UP001195483"/>
    </source>
</evidence>
<reference evidence="2" key="2">
    <citation type="journal article" date="2021" name="Genome Biol. Evol.">
        <title>Developing a high-quality reference genome for a parasitic bivalve with doubly uniparental inheritance (Bivalvia: Unionida).</title>
        <authorList>
            <person name="Smith C.H."/>
        </authorList>
    </citation>
    <scope>NUCLEOTIDE SEQUENCE</scope>
    <source>
        <strain evidence="2">CHS0354</strain>
        <tissue evidence="2">Mantle</tissue>
    </source>
</reference>
<evidence type="ECO:0000256" key="1">
    <source>
        <dbReference type="SAM" id="Phobius"/>
    </source>
</evidence>
<keyword evidence="1" id="KW-0812">Transmembrane</keyword>
<dbReference type="AlphaFoldDB" id="A0AAE0RMT6"/>
<feature type="transmembrane region" description="Helical" evidence="1">
    <location>
        <begin position="52"/>
        <end position="73"/>
    </location>
</feature>
<feature type="non-terminal residue" evidence="2">
    <location>
        <position position="1"/>
    </location>
</feature>
<name>A0AAE0RMT6_9BIVA</name>
<dbReference type="EMBL" id="JAEAOA010001001">
    <property type="protein sequence ID" value="KAK3576200.1"/>
    <property type="molecule type" value="Genomic_DNA"/>
</dbReference>
<reference evidence="2" key="3">
    <citation type="submission" date="2023-05" db="EMBL/GenBank/DDBJ databases">
        <authorList>
            <person name="Smith C.H."/>
        </authorList>
    </citation>
    <scope>NUCLEOTIDE SEQUENCE</scope>
    <source>
        <strain evidence="2">CHS0354</strain>
        <tissue evidence="2">Mantle</tissue>
    </source>
</reference>
<organism evidence="2 3">
    <name type="scientific">Potamilus streckersoni</name>
    <dbReference type="NCBI Taxonomy" id="2493646"/>
    <lineage>
        <taxon>Eukaryota</taxon>
        <taxon>Metazoa</taxon>
        <taxon>Spiralia</taxon>
        <taxon>Lophotrochozoa</taxon>
        <taxon>Mollusca</taxon>
        <taxon>Bivalvia</taxon>
        <taxon>Autobranchia</taxon>
        <taxon>Heteroconchia</taxon>
        <taxon>Palaeoheterodonta</taxon>
        <taxon>Unionida</taxon>
        <taxon>Unionoidea</taxon>
        <taxon>Unionidae</taxon>
        <taxon>Ambleminae</taxon>
        <taxon>Lampsilini</taxon>
        <taxon>Potamilus</taxon>
    </lineage>
</organism>
<keyword evidence="1" id="KW-1133">Transmembrane helix</keyword>